<feature type="transmembrane region" description="Helical" evidence="2">
    <location>
        <begin position="109"/>
        <end position="128"/>
    </location>
</feature>
<dbReference type="EMBL" id="CP011545">
    <property type="protein sequence ID" value="AKK08997.1"/>
    <property type="molecule type" value="Genomic_DNA"/>
</dbReference>
<feature type="transmembrane region" description="Helical" evidence="2">
    <location>
        <begin position="143"/>
        <end position="164"/>
    </location>
</feature>
<proteinExistence type="predicted"/>
<feature type="transmembrane region" description="Helical" evidence="2">
    <location>
        <begin position="82"/>
        <end position="102"/>
    </location>
</feature>
<evidence type="ECO:0000256" key="2">
    <source>
        <dbReference type="SAM" id="Phobius"/>
    </source>
</evidence>
<feature type="region of interest" description="Disordered" evidence="1">
    <location>
        <begin position="195"/>
        <end position="227"/>
    </location>
</feature>
<reference evidence="3 4" key="1">
    <citation type="journal article" date="2015" name="Genome Announc.">
        <title>Complete Genome Sequence of the Type Strain Corynebacterium testudinoris DSM 44614, Recovered from Necrotic Lesions in the Mouth of a Tortoise.</title>
        <authorList>
            <person name="Ruckert C."/>
            <person name="Kriete M."/>
            <person name="Jaenicke S."/>
            <person name="Winkler A."/>
            <person name="Tauch A."/>
        </authorList>
    </citation>
    <scope>NUCLEOTIDE SEQUENCE [LARGE SCALE GENOMIC DNA]</scope>
    <source>
        <strain evidence="3 4">DSM 44614</strain>
    </source>
</reference>
<reference evidence="4" key="2">
    <citation type="submission" date="2015-05" db="EMBL/GenBank/DDBJ databases">
        <title>Complete genome sequence of Corynebacterium testudinoris DSM 44614, recovered from necrotic lesions in the mouth of a tortoise.</title>
        <authorList>
            <person name="Ruckert C."/>
            <person name="Albersmeier A."/>
            <person name="Winkler A."/>
            <person name="Tauch A."/>
        </authorList>
    </citation>
    <scope>NUCLEOTIDE SEQUENCE [LARGE SCALE GENOMIC DNA]</scope>
    <source>
        <strain evidence="4">DSM 44614</strain>
    </source>
</reference>
<feature type="compositionally biased region" description="Basic residues" evidence="1">
    <location>
        <begin position="214"/>
        <end position="227"/>
    </location>
</feature>
<feature type="transmembrane region" description="Helical" evidence="2">
    <location>
        <begin position="39"/>
        <end position="58"/>
    </location>
</feature>
<dbReference type="AlphaFoldDB" id="A0A0G3HCU7"/>
<dbReference type="Proteomes" id="UP000035540">
    <property type="component" value="Chromosome"/>
</dbReference>
<gene>
    <name evidence="3" type="ORF">CTEST_07835</name>
</gene>
<keyword evidence="2" id="KW-0812">Transmembrane</keyword>
<protein>
    <submittedName>
        <fullName evidence="3">Uncharacterized protein</fullName>
    </submittedName>
</protein>
<keyword evidence="2" id="KW-0472">Membrane</keyword>
<keyword evidence="4" id="KW-1185">Reference proteome</keyword>
<dbReference type="STRING" id="136857.CTEST_07835"/>
<evidence type="ECO:0000313" key="4">
    <source>
        <dbReference type="Proteomes" id="UP000035540"/>
    </source>
</evidence>
<dbReference type="PATRIC" id="fig|136857.5.peg.1557"/>
<dbReference type="OrthoDB" id="4484187at2"/>
<dbReference type="KEGG" id="cted:CTEST_07835"/>
<name>A0A0G3HCU7_9CORY</name>
<sequence>MSENTPSSEEIRASAATVRELAAEEKKAARRMHLGNQQYALLVALLLYVVALLLPQAGDVRGYEVLIRSSAAAESGIKITEYIYSTLLFLGLGVFTTLTLITRRSVFGLIAWMFCTVGFPYSVLAIWLRQTRSSSGDGVDLSIGMWVSIVAVGLAFVVYCLVALRRDDRQQDLAQSRASQTVLDEVGYAQRSAMVTHQQDAGDANPLLEDDRRRRAAERHRRNNPEA</sequence>
<evidence type="ECO:0000313" key="3">
    <source>
        <dbReference type="EMBL" id="AKK08997.1"/>
    </source>
</evidence>
<organism evidence="3 4">
    <name type="scientific">Corynebacterium testudinoris</name>
    <dbReference type="NCBI Taxonomy" id="136857"/>
    <lineage>
        <taxon>Bacteria</taxon>
        <taxon>Bacillati</taxon>
        <taxon>Actinomycetota</taxon>
        <taxon>Actinomycetes</taxon>
        <taxon>Mycobacteriales</taxon>
        <taxon>Corynebacteriaceae</taxon>
        <taxon>Corynebacterium</taxon>
    </lineage>
</organism>
<evidence type="ECO:0000256" key="1">
    <source>
        <dbReference type="SAM" id="MobiDB-lite"/>
    </source>
</evidence>
<keyword evidence="2" id="KW-1133">Transmembrane helix</keyword>
<accession>A0A0G3HCU7</accession>
<dbReference type="RefSeq" id="WP_047253258.1">
    <property type="nucleotide sequence ID" value="NZ_CP011545.1"/>
</dbReference>